<reference evidence="1" key="1">
    <citation type="journal article" date="2014" name="Front. Microbiol.">
        <title>High frequency of phylogenetically diverse reductive dehalogenase-homologous genes in deep subseafloor sedimentary metagenomes.</title>
        <authorList>
            <person name="Kawai M."/>
            <person name="Futagami T."/>
            <person name="Toyoda A."/>
            <person name="Takaki Y."/>
            <person name="Nishi S."/>
            <person name="Hori S."/>
            <person name="Arai W."/>
            <person name="Tsubouchi T."/>
            <person name="Morono Y."/>
            <person name="Uchiyama I."/>
            <person name="Ito T."/>
            <person name="Fujiyama A."/>
            <person name="Inagaki F."/>
            <person name="Takami H."/>
        </authorList>
    </citation>
    <scope>NUCLEOTIDE SEQUENCE</scope>
    <source>
        <strain evidence="1">Expedition CK06-06</strain>
    </source>
</reference>
<protein>
    <submittedName>
        <fullName evidence="1">Uncharacterized protein</fullName>
    </submittedName>
</protein>
<evidence type="ECO:0000313" key="1">
    <source>
        <dbReference type="EMBL" id="GAF92398.1"/>
    </source>
</evidence>
<dbReference type="PANTHER" id="PTHR33171:SF17">
    <property type="entry name" value="LARA-LIKE N-TERMINAL DOMAIN-CONTAINING PROTEIN"/>
    <property type="match status" value="1"/>
</dbReference>
<dbReference type="EMBL" id="BARS01010333">
    <property type="protein sequence ID" value="GAF92398.1"/>
    <property type="molecule type" value="Genomic_DNA"/>
</dbReference>
<sequence length="223" mass="25161">KILLPGVSSYESTNHNHLLREGLAARLDAEEAARMVNFDFIVNALINGNQDVSDIVCGDVVEAHREGVKRASGHYITRIAENVDISITNGYPMANEGYKSFKIARESVKEGGDVVFIIHSAEGARVHYRNGRWGMDYGGHGWRSDMYVRRPWKMKRVIVFSPYIMKSEMRYYGNDSIWFKSWNDALNTLKEANGPGTKVAVYPCGTMQISESEVEKALAKFNF</sequence>
<dbReference type="PANTHER" id="PTHR33171">
    <property type="entry name" value="LAR_N DOMAIN-CONTAINING PROTEIN"/>
    <property type="match status" value="1"/>
</dbReference>
<feature type="non-terminal residue" evidence="1">
    <location>
        <position position="1"/>
    </location>
</feature>
<proteinExistence type="predicted"/>
<organism evidence="1">
    <name type="scientific">marine sediment metagenome</name>
    <dbReference type="NCBI Taxonomy" id="412755"/>
    <lineage>
        <taxon>unclassified sequences</taxon>
        <taxon>metagenomes</taxon>
        <taxon>ecological metagenomes</taxon>
    </lineage>
</organism>
<name>X0TFP4_9ZZZZ</name>
<accession>X0TFP4</accession>
<comment type="caution">
    <text evidence="1">The sequence shown here is derived from an EMBL/GenBank/DDBJ whole genome shotgun (WGS) entry which is preliminary data.</text>
</comment>
<dbReference type="Gene3D" id="3.40.50.11440">
    <property type="match status" value="1"/>
</dbReference>
<dbReference type="InterPro" id="IPR048068">
    <property type="entry name" value="LarA-like"/>
</dbReference>
<gene>
    <name evidence="1" type="ORF">S01H1_19188</name>
</gene>
<dbReference type="AlphaFoldDB" id="X0TFP4"/>